<evidence type="ECO:0000256" key="2">
    <source>
        <dbReference type="ARBA" id="ARBA00022669"/>
    </source>
</evidence>
<evidence type="ECO:0000313" key="15">
    <source>
        <dbReference type="Proteomes" id="UP000002035"/>
    </source>
</evidence>
<dbReference type="Gene3D" id="3.20.20.370">
    <property type="entry name" value="Glycoside hydrolase/deacetylase"/>
    <property type="match status" value="1"/>
</dbReference>
<dbReference type="Gene3D" id="3.30.60.10">
    <property type="entry name" value="Endochitinase-like"/>
    <property type="match status" value="2"/>
</dbReference>
<dbReference type="RefSeq" id="XP_002847399.1">
    <property type="nucleotide sequence ID" value="XM_002847353.1"/>
</dbReference>
<evidence type="ECO:0000256" key="8">
    <source>
        <dbReference type="ARBA" id="ARBA00023285"/>
    </source>
</evidence>
<feature type="signal peptide" evidence="11">
    <location>
        <begin position="1"/>
        <end position="23"/>
    </location>
</feature>
<dbReference type="SUPFAM" id="SSF57016">
    <property type="entry name" value="Plant lectins/antimicrobial peptides"/>
    <property type="match status" value="2"/>
</dbReference>
<evidence type="ECO:0000259" key="13">
    <source>
        <dbReference type="PROSITE" id="PS51677"/>
    </source>
</evidence>
<dbReference type="PROSITE" id="PS50941">
    <property type="entry name" value="CHIT_BIND_I_2"/>
    <property type="match status" value="2"/>
</dbReference>
<feature type="domain" description="Chitin-binding type-1" evidence="12">
    <location>
        <begin position="74"/>
        <end position="118"/>
    </location>
</feature>
<comment type="caution">
    <text evidence="9">Lacks conserved residue(s) required for the propagation of feature annotation.</text>
</comment>
<dbReference type="CDD" id="cd10951">
    <property type="entry name" value="CE4_ClCDA_like"/>
    <property type="match status" value="1"/>
</dbReference>
<evidence type="ECO:0000259" key="12">
    <source>
        <dbReference type="PROSITE" id="PS50941"/>
    </source>
</evidence>
<dbReference type="Pfam" id="PF01522">
    <property type="entry name" value="Polysacc_deac_1"/>
    <property type="match status" value="1"/>
</dbReference>
<dbReference type="EMBL" id="DS995703">
    <property type="protein sequence ID" value="EEQ30086.1"/>
    <property type="molecule type" value="Genomic_DNA"/>
</dbReference>
<proteinExistence type="predicted"/>
<keyword evidence="15" id="KW-1185">Reference proteome</keyword>
<feature type="domain" description="NodB homology" evidence="13">
    <location>
        <begin position="152"/>
        <end position="349"/>
    </location>
</feature>
<keyword evidence="9" id="KW-1015">Disulfide bond</keyword>
<dbReference type="eggNOG" id="ENOG502S2CW">
    <property type="taxonomic scope" value="Eukaryota"/>
</dbReference>
<dbReference type="PROSITE" id="PS00026">
    <property type="entry name" value="CHIT_BIND_I_1"/>
    <property type="match status" value="1"/>
</dbReference>
<feature type="disulfide bond" evidence="9">
    <location>
        <begin position="84"/>
        <end position="96"/>
    </location>
</feature>
<dbReference type="CDD" id="cd11618">
    <property type="entry name" value="ChtBD1_1"/>
    <property type="match status" value="1"/>
</dbReference>
<feature type="region of interest" description="Disordered" evidence="10">
    <location>
        <begin position="366"/>
        <end position="393"/>
    </location>
</feature>
<dbReference type="SMART" id="SM00270">
    <property type="entry name" value="ChtBD1"/>
    <property type="match status" value="2"/>
</dbReference>
<feature type="disulfide bond" evidence="9">
    <location>
        <begin position="89"/>
        <end position="103"/>
    </location>
</feature>
<dbReference type="PANTHER" id="PTHR46471">
    <property type="entry name" value="CHITIN DEACETYLASE"/>
    <property type="match status" value="1"/>
</dbReference>
<dbReference type="PANTHER" id="PTHR46471:SF4">
    <property type="entry name" value="CHITIN DEACETYLASE"/>
    <property type="match status" value="1"/>
</dbReference>
<evidence type="ECO:0000256" key="7">
    <source>
        <dbReference type="ARBA" id="ARBA00023277"/>
    </source>
</evidence>
<dbReference type="InterPro" id="IPR036861">
    <property type="entry name" value="Endochitinase-like_sf"/>
</dbReference>
<keyword evidence="8" id="KW-0170">Cobalt</keyword>
<dbReference type="HOGENOM" id="CLU_021264_11_3_1"/>
<dbReference type="SUPFAM" id="SSF88713">
    <property type="entry name" value="Glycoside hydrolase/deacetylase"/>
    <property type="match status" value="1"/>
</dbReference>
<dbReference type="InterPro" id="IPR001002">
    <property type="entry name" value="Chitin-bd_1"/>
</dbReference>
<dbReference type="PROSITE" id="PS51677">
    <property type="entry name" value="NODB"/>
    <property type="match status" value="1"/>
</dbReference>
<evidence type="ECO:0000256" key="6">
    <source>
        <dbReference type="ARBA" id="ARBA00023026"/>
    </source>
</evidence>
<feature type="chain" id="PRO_5002951454" evidence="11">
    <location>
        <begin position="24"/>
        <end position="522"/>
    </location>
</feature>
<dbReference type="GO" id="GO:0005975">
    <property type="term" value="P:carbohydrate metabolic process"/>
    <property type="evidence" value="ECO:0007669"/>
    <property type="project" value="InterPro"/>
</dbReference>
<evidence type="ECO:0000256" key="3">
    <source>
        <dbReference type="ARBA" id="ARBA00022723"/>
    </source>
</evidence>
<keyword evidence="3" id="KW-0479">Metal-binding</keyword>
<feature type="region of interest" description="Disordered" evidence="10">
    <location>
        <begin position="436"/>
        <end position="522"/>
    </location>
</feature>
<sequence>MLKQAMLCLRYLVPFVLFAVVSADRNDDGQSTRLRMPPVLRPPFPLGPVPRPYPGLGGFATTNNAEPDDQGGPLAACGPYAGSCPEGLCCSSQGYCGKGPLYCAAPDCLFEYGSGCDVHKTPNGEDTSDVPRDKIGDVPYGEAAIYDCTVPNTIALTYDDGPHIYTRDLLDILDSFNAKATFFITGINSNKGPIDDPNYPWADLIRRMYNSGHQIASHTWSHQNLDQITASHRKQQLIKNEMAFRNIMGGFPTYMRPPYSSCSTASGCLGDMGDLGYHVTYFNLDTDDYNNDAPDMIQRSKDIFDSYITMGASDGRPLLEIGHDVHEQTVYNLTSHMLRRLEGTSYRVVTLGECLGDPPANWYRWTARPDEHSPNGKPPGGSKKFKPVKPPSPDGTCGTSFTCTGSNFGRCCSAAGFCGNRALHCGKGCQKIGGVCSEDPSDTNKNNEIGKEVKEDSRNKLDHLHTNEISQEVKDSEDELRSTDSKDDDGDEKKAGGEDEEGQKTSLSYIQEMKATMESDID</sequence>
<evidence type="ECO:0000256" key="5">
    <source>
        <dbReference type="ARBA" id="ARBA00022801"/>
    </source>
</evidence>
<dbReference type="GO" id="GO:0046872">
    <property type="term" value="F:metal ion binding"/>
    <property type="evidence" value="ECO:0007669"/>
    <property type="project" value="UniProtKB-KW"/>
</dbReference>
<dbReference type="InterPro" id="IPR002509">
    <property type="entry name" value="NODB_dom"/>
</dbReference>
<reference evidence="15" key="1">
    <citation type="journal article" date="2012" name="MBio">
        <title>Comparative genome analysis of Trichophyton rubrum and related dermatophytes reveals candidate genes involved in infection.</title>
        <authorList>
            <person name="Martinez D.A."/>
            <person name="Oliver B.G."/>
            <person name="Graeser Y."/>
            <person name="Goldberg J.M."/>
            <person name="Li W."/>
            <person name="Martinez-Rossi N.M."/>
            <person name="Monod M."/>
            <person name="Shelest E."/>
            <person name="Barton R.C."/>
            <person name="Birch E."/>
            <person name="Brakhage A.A."/>
            <person name="Chen Z."/>
            <person name="Gurr S.J."/>
            <person name="Heiman D."/>
            <person name="Heitman J."/>
            <person name="Kosti I."/>
            <person name="Rossi A."/>
            <person name="Saif S."/>
            <person name="Samalova M."/>
            <person name="Saunders C.W."/>
            <person name="Shea T."/>
            <person name="Summerbell R.C."/>
            <person name="Xu J."/>
            <person name="Young S."/>
            <person name="Zeng Q."/>
            <person name="Birren B.W."/>
            <person name="Cuomo C.A."/>
            <person name="White T.C."/>
        </authorList>
    </citation>
    <scope>NUCLEOTIDE SEQUENCE [LARGE SCALE GENOMIC DNA]</scope>
    <source>
        <strain evidence="15">ATCC MYA-4605 / CBS 113480</strain>
    </source>
</reference>
<evidence type="ECO:0000256" key="1">
    <source>
        <dbReference type="ARBA" id="ARBA00001941"/>
    </source>
</evidence>
<keyword evidence="2 9" id="KW-0147">Chitin-binding</keyword>
<protein>
    <submittedName>
        <fullName evidence="14">Chitin binding protein</fullName>
    </submittedName>
</protein>
<gene>
    <name evidence="14" type="ORF">MCYG_02905</name>
</gene>
<dbReference type="Proteomes" id="UP000002035">
    <property type="component" value="Unassembled WGS sequence"/>
</dbReference>
<keyword evidence="4 11" id="KW-0732">Signal</keyword>
<feature type="compositionally biased region" description="Basic and acidic residues" evidence="10">
    <location>
        <begin position="448"/>
        <end position="497"/>
    </location>
</feature>
<dbReference type="GO" id="GO:0008061">
    <property type="term" value="F:chitin binding"/>
    <property type="evidence" value="ECO:0007669"/>
    <property type="project" value="UniProtKB-UniRule"/>
</dbReference>
<keyword evidence="5" id="KW-0378">Hydrolase</keyword>
<dbReference type="OMA" id="HEQTAMN"/>
<evidence type="ECO:0000256" key="4">
    <source>
        <dbReference type="ARBA" id="ARBA00022729"/>
    </source>
</evidence>
<organism evidence="14 15">
    <name type="scientific">Arthroderma otae (strain ATCC MYA-4605 / CBS 113480)</name>
    <name type="common">Microsporum canis</name>
    <dbReference type="NCBI Taxonomy" id="554155"/>
    <lineage>
        <taxon>Eukaryota</taxon>
        <taxon>Fungi</taxon>
        <taxon>Dikarya</taxon>
        <taxon>Ascomycota</taxon>
        <taxon>Pezizomycotina</taxon>
        <taxon>Eurotiomycetes</taxon>
        <taxon>Eurotiomycetidae</taxon>
        <taxon>Onygenales</taxon>
        <taxon>Arthrodermataceae</taxon>
        <taxon>Microsporum</taxon>
    </lineage>
</organism>
<keyword evidence="7" id="KW-0119">Carbohydrate metabolism</keyword>
<feature type="disulfide bond" evidence="9">
    <location>
        <begin position="397"/>
        <end position="412"/>
    </location>
</feature>
<dbReference type="VEuPathDB" id="FungiDB:MCYG_02905"/>
<dbReference type="AlphaFoldDB" id="C5FK64"/>
<keyword evidence="6" id="KW-0843">Virulence</keyword>
<dbReference type="GeneID" id="9224845"/>
<accession>C5FK64</accession>
<dbReference type="GO" id="GO:0016810">
    <property type="term" value="F:hydrolase activity, acting on carbon-nitrogen (but not peptide) bonds"/>
    <property type="evidence" value="ECO:0007669"/>
    <property type="project" value="InterPro"/>
</dbReference>
<feature type="disulfide bond" evidence="9">
    <location>
        <begin position="411"/>
        <end position="425"/>
    </location>
</feature>
<feature type="domain" description="Chitin-binding type-1" evidence="12">
    <location>
        <begin position="394"/>
        <end position="438"/>
    </location>
</feature>
<comment type="cofactor">
    <cofactor evidence="1">
        <name>Co(2+)</name>
        <dbReference type="ChEBI" id="CHEBI:48828"/>
    </cofactor>
</comment>
<dbReference type="InterPro" id="IPR011330">
    <property type="entry name" value="Glyco_hydro/deAcase_b/a-brl"/>
</dbReference>
<evidence type="ECO:0000313" key="14">
    <source>
        <dbReference type="EMBL" id="EEQ30086.1"/>
    </source>
</evidence>
<evidence type="ECO:0000256" key="10">
    <source>
        <dbReference type="SAM" id="MobiDB-lite"/>
    </source>
</evidence>
<evidence type="ECO:0000256" key="9">
    <source>
        <dbReference type="PROSITE-ProRule" id="PRU00261"/>
    </source>
</evidence>
<dbReference type="InterPro" id="IPR018371">
    <property type="entry name" value="Chitin-binding_1_CS"/>
</dbReference>
<evidence type="ECO:0000256" key="11">
    <source>
        <dbReference type="SAM" id="SignalP"/>
    </source>
</evidence>
<name>C5FK64_ARTOC</name>
<dbReference type="CDD" id="cd00035">
    <property type="entry name" value="ChtBD1"/>
    <property type="match status" value="1"/>
</dbReference>
<dbReference type="OrthoDB" id="407355at2759"/>
<dbReference type="STRING" id="554155.C5FK64"/>